<comment type="similarity">
    <text evidence="1 3">Belongs to the alpha-IPM synthase/homocitrate synthase family.</text>
</comment>
<reference evidence="5 6" key="2">
    <citation type="journal article" date="2015" name="Biomed. Res. Int.">
        <title>Effects of Arsenite Resistance on the Growth and Functional Gene Expression of Leptospirillum ferriphilum and Acidithiobacillus thiooxidans in Pure Culture and Coculture.</title>
        <authorList>
            <person name="Jiang H."/>
            <person name="Liang Y."/>
            <person name="Yin H."/>
            <person name="Xiao Y."/>
            <person name="Guo X."/>
            <person name="Xu Y."/>
            <person name="Hu Q."/>
            <person name="Liu H."/>
            <person name="Liu X."/>
        </authorList>
    </citation>
    <scope>NUCLEOTIDE SEQUENCE [LARGE SCALE GENOMIC DNA]</scope>
    <source>
        <strain evidence="5 6">YSK</strain>
    </source>
</reference>
<dbReference type="PROSITE" id="PS00815">
    <property type="entry name" value="AIPM_HOMOCIT_SYNTH_1"/>
    <property type="match status" value="1"/>
</dbReference>
<feature type="domain" description="Pyruvate carboxyltransferase" evidence="4">
    <location>
        <begin position="31"/>
        <end position="283"/>
    </location>
</feature>
<evidence type="ECO:0000259" key="4">
    <source>
        <dbReference type="PROSITE" id="PS50991"/>
    </source>
</evidence>
<dbReference type="PROSITE" id="PS50991">
    <property type="entry name" value="PYR_CT"/>
    <property type="match status" value="1"/>
</dbReference>
<keyword evidence="2 3" id="KW-0808">Transferase</keyword>
<dbReference type="SUPFAM" id="SSF51569">
    <property type="entry name" value="Aldolase"/>
    <property type="match status" value="1"/>
</dbReference>
<protein>
    <submittedName>
        <fullName evidence="5">Trans-homoaconitate synthase</fullName>
    </submittedName>
</protein>
<keyword evidence="6" id="KW-1185">Reference proteome</keyword>
<dbReference type="Pfam" id="PF00682">
    <property type="entry name" value="HMGL-like"/>
    <property type="match status" value="1"/>
</dbReference>
<proteinExistence type="inferred from homology"/>
<dbReference type="InterPro" id="IPR013785">
    <property type="entry name" value="Aldolase_TIM"/>
</dbReference>
<dbReference type="InterPro" id="IPR000891">
    <property type="entry name" value="PYR_CT"/>
</dbReference>
<dbReference type="Proteomes" id="UP000027059">
    <property type="component" value="Chromosome"/>
</dbReference>
<dbReference type="PANTHER" id="PTHR42880">
    <property type="entry name" value="HOMOCITRATE SYNTHASE"/>
    <property type="match status" value="1"/>
</dbReference>
<evidence type="ECO:0000256" key="1">
    <source>
        <dbReference type="ARBA" id="ARBA00006154"/>
    </source>
</evidence>
<sequence length="412" mass="44668">MKKPSLPDPIRRQNVKGARLMKKGNSPGCSPVFVDTTLRDGGQSPGVFFDGPTKMAIVAALDRIGVGEIEVGTPCLGQREIEDLQVLLSMPVSAELFPWLRPVEEDFVAAMRLGFRRVHISFPVSAGHMASVWGSGMSGVLERVRKSVRKMSAEGCRVSVGMEDASRASMDFLQEFVEAVGMEGGIRVRYCDTVGCHHPAELLERIGRIAGWGVPVEVHCHNDLGMATANTVAAFHAGADYLSTTVTGVGERAGNAVMEEVAFALSFSGEGPVETGIDLPGLAHLSRWLHGVVGRSLSPYRPIVGSRIFQHSSGIHVDGVIKNPANYELFPPDRVGAKRKIVVTHQTGKSGIRNVLERMGYRPSPEALERLVPRIREEGWRLKGIVPSQTILNHFLSLLKELDPGDSARQGS</sequence>
<accession>A0A059XUT7</accession>
<dbReference type="Pfam" id="PF22617">
    <property type="entry name" value="HCS_D2"/>
    <property type="match status" value="1"/>
</dbReference>
<evidence type="ECO:0000256" key="3">
    <source>
        <dbReference type="RuleBase" id="RU003523"/>
    </source>
</evidence>
<evidence type="ECO:0000313" key="6">
    <source>
        <dbReference type="Proteomes" id="UP000027059"/>
    </source>
</evidence>
<dbReference type="InterPro" id="IPR002034">
    <property type="entry name" value="AIPM/Hcit_synth_CS"/>
</dbReference>
<dbReference type="GO" id="GO:0046912">
    <property type="term" value="F:acyltransferase activity, acyl groups converted into alkyl on transfer"/>
    <property type="evidence" value="ECO:0007669"/>
    <property type="project" value="InterPro"/>
</dbReference>
<evidence type="ECO:0000313" key="5">
    <source>
        <dbReference type="EMBL" id="AIA30820.1"/>
    </source>
</evidence>
<dbReference type="Gene3D" id="1.10.238.260">
    <property type="match status" value="1"/>
</dbReference>
<organism evidence="5 6">
    <name type="scientific">Leptospirillum ferriphilum YSK</name>
    <dbReference type="NCBI Taxonomy" id="1441628"/>
    <lineage>
        <taxon>Bacteria</taxon>
        <taxon>Pseudomonadati</taxon>
        <taxon>Nitrospirota</taxon>
        <taxon>Nitrospiria</taxon>
        <taxon>Nitrospirales</taxon>
        <taxon>Nitrospiraceae</taxon>
        <taxon>Leptospirillum</taxon>
    </lineage>
</organism>
<dbReference type="Gene3D" id="3.20.20.70">
    <property type="entry name" value="Aldolase class I"/>
    <property type="match status" value="1"/>
</dbReference>
<reference evidence="6" key="1">
    <citation type="submission" date="2014-02" db="EMBL/GenBank/DDBJ databases">
        <title>Complete genome sequence and comparative genomic analysis of the nitrogen-fixing bacterium Leptospirillum ferriphilum YSK.</title>
        <authorList>
            <person name="Guo X."/>
            <person name="Yin H."/>
            <person name="Liang Y."/>
            <person name="Hu Q."/>
            <person name="Ma L."/>
            <person name="Xiao Y."/>
            <person name="Zhang X."/>
            <person name="Qiu G."/>
            <person name="Liu X."/>
        </authorList>
    </citation>
    <scope>NUCLEOTIDE SEQUENCE [LARGE SCALE GENOMIC DNA]</scope>
    <source>
        <strain evidence="6">YSK</strain>
    </source>
</reference>
<dbReference type="GO" id="GO:0019752">
    <property type="term" value="P:carboxylic acid metabolic process"/>
    <property type="evidence" value="ECO:0007669"/>
    <property type="project" value="InterPro"/>
</dbReference>
<dbReference type="InterPro" id="IPR054691">
    <property type="entry name" value="LeuA/HCS_post-cat"/>
</dbReference>
<dbReference type="PROSITE" id="PS00816">
    <property type="entry name" value="AIPM_HOMOCIT_SYNTH_2"/>
    <property type="match status" value="1"/>
</dbReference>
<dbReference type="KEGG" id="lfp:Y981_08930"/>
<gene>
    <name evidence="5" type="primary">aksA</name>
    <name evidence="5" type="ORF">Y981_08930</name>
</gene>
<dbReference type="EMBL" id="CP007243">
    <property type="protein sequence ID" value="AIA30820.1"/>
    <property type="molecule type" value="Genomic_DNA"/>
</dbReference>
<evidence type="ECO:0000256" key="2">
    <source>
        <dbReference type="ARBA" id="ARBA00022679"/>
    </source>
</evidence>
<name>A0A059XUT7_9BACT</name>
<dbReference type="AlphaFoldDB" id="A0A059XUT7"/>
<dbReference type="PANTHER" id="PTHR42880:SF1">
    <property type="entry name" value="ISOPROPYLMALATE_HOMOCITRATE_CITRAMALATE SYNTHASE FAMILY PROTEIN"/>
    <property type="match status" value="1"/>
</dbReference>
<dbReference type="HOGENOM" id="CLU_022158_4_2_0"/>